<dbReference type="InterPro" id="IPR036034">
    <property type="entry name" value="PDZ_sf"/>
</dbReference>
<dbReference type="Gene3D" id="3.90.226.10">
    <property type="entry name" value="2-enoyl-CoA Hydratase, Chain A, domain 1"/>
    <property type="match status" value="1"/>
</dbReference>
<gene>
    <name evidence="3" type="ORF">ACFQZJ_09780</name>
</gene>
<reference evidence="4" key="1">
    <citation type="journal article" date="2019" name="Int. J. Syst. Evol. Microbiol.">
        <title>The Global Catalogue of Microorganisms (GCM) 10K type strain sequencing project: providing services to taxonomists for standard genome sequencing and annotation.</title>
        <authorList>
            <consortium name="The Broad Institute Genomics Platform"/>
            <consortium name="The Broad Institute Genome Sequencing Center for Infectious Disease"/>
            <person name="Wu L."/>
            <person name="Ma J."/>
        </authorList>
    </citation>
    <scope>NUCLEOTIDE SEQUENCE [LARGE SCALE GENOMIC DNA]</scope>
    <source>
        <strain evidence="4">CCUG 61948</strain>
    </source>
</reference>
<dbReference type="EMBL" id="JBHTHY010000006">
    <property type="protein sequence ID" value="MFD0797751.1"/>
    <property type="molecule type" value="Genomic_DNA"/>
</dbReference>
<dbReference type="Pfam" id="PF18294">
    <property type="entry name" value="Pept_S41_N"/>
    <property type="match status" value="1"/>
</dbReference>
<comment type="caution">
    <text evidence="3">The sequence shown here is derived from an EMBL/GenBank/DDBJ whole genome shotgun (WGS) entry which is preliminary data.</text>
</comment>
<dbReference type="RefSeq" id="WP_379934196.1">
    <property type="nucleotide sequence ID" value="NZ_JBHTHY010000006.1"/>
</dbReference>
<feature type="domain" description="Peptidase S41 N-terminal" evidence="2">
    <location>
        <begin position="48"/>
        <end position="114"/>
    </location>
</feature>
<dbReference type="SUPFAM" id="SSF52096">
    <property type="entry name" value="ClpP/crotonase"/>
    <property type="match status" value="1"/>
</dbReference>
<dbReference type="Proteomes" id="UP001597012">
    <property type="component" value="Unassembled WGS sequence"/>
</dbReference>
<feature type="domain" description="Tail specific protease" evidence="1">
    <location>
        <begin position="241"/>
        <end position="384"/>
    </location>
</feature>
<dbReference type="InterPro" id="IPR041613">
    <property type="entry name" value="Pept_S41_N"/>
</dbReference>
<evidence type="ECO:0000313" key="4">
    <source>
        <dbReference type="Proteomes" id="UP001597012"/>
    </source>
</evidence>
<dbReference type="CDD" id="cd07561">
    <property type="entry name" value="Peptidase_S41_CPP_like"/>
    <property type="match status" value="1"/>
</dbReference>
<dbReference type="InterPro" id="IPR029045">
    <property type="entry name" value="ClpP/crotonase-like_dom_sf"/>
</dbReference>
<evidence type="ECO:0000313" key="3">
    <source>
        <dbReference type="EMBL" id="MFD0797751.1"/>
    </source>
</evidence>
<name>A0ABW3B4E4_9FLAO</name>
<evidence type="ECO:0000259" key="2">
    <source>
        <dbReference type="Pfam" id="PF18294"/>
    </source>
</evidence>
<keyword evidence="4" id="KW-1185">Reference proteome</keyword>
<sequence length="513" mass="56846">MKKYVFLFLCIGLAFGSCNKNDDSPVIEETREEEQVQPTNAVADFPAQNFMWQAMNAFYFWQDDVADLADDRFDSEESYANFLAGEEDPEAFFYQICNDHIRLVGEENAVDRFSGAVENYKDLVNNLQGVSRSNGVEFQLYLFRDSDDIYGVVTYIANDSDASSKDIRRGDIFTGVNGQTLNRNNYIDLLFGEDDSYTLVMASVENGTITENGKEVALTKVVNFAENPILLSKVIEQEGIKIGYLMYTGFLAAYDEQLNTVFGNFKSEGITELILDFRYNGGGRVSSAVQIASAIYGTNTNDLFIKARYNSKIQSGLTAAQVETNFTDTTIDGTPLNSLNLQRVHIITTEATASASELVINGLAPYVDVVQIGETTSGKNEFSITFVDDVENSFFYDEDREANINPNNQWGIQPLLGRNENADGFSDFTSGLVPRFELSEDIVNLGTLGDPSEPLLALALSKITGASAKFDLTPTMVAPTFVSSYQFKGNNNLSLMDGLIKIDLDKKEENSVR</sequence>
<dbReference type="Gene3D" id="2.30.42.10">
    <property type="match status" value="1"/>
</dbReference>
<dbReference type="Pfam" id="PF03572">
    <property type="entry name" value="Peptidase_S41"/>
    <property type="match status" value="1"/>
</dbReference>
<dbReference type="PANTHER" id="PTHR32060">
    <property type="entry name" value="TAIL-SPECIFIC PROTEASE"/>
    <property type="match status" value="1"/>
</dbReference>
<dbReference type="InterPro" id="IPR005151">
    <property type="entry name" value="Tail-specific_protease"/>
</dbReference>
<dbReference type="PROSITE" id="PS51257">
    <property type="entry name" value="PROKAR_LIPOPROTEIN"/>
    <property type="match status" value="1"/>
</dbReference>
<organism evidence="3 4">
    <name type="scientific">Maribacter chungangensis</name>
    <dbReference type="NCBI Taxonomy" id="1069117"/>
    <lineage>
        <taxon>Bacteria</taxon>
        <taxon>Pseudomonadati</taxon>
        <taxon>Bacteroidota</taxon>
        <taxon>Flavobacteriia</taxon>
        <taxon>Flavobacteriales</taxon>
        <taxon>Flavobacteriaceae</taxon>
        <taxon>Maribacter</taxon>
    </lineage>
</organism>
<accession>A0ABW3B4E4</accession>
<dbReference type="PANTHER" id="PTHR32060:SF30">
    <property type="entry name" value="CARBOXY-TERMINAL PROCESSING PROTEASE CTPA"/>
    <property type="match status" value="1"/>
</dbReference>
<dbReference type="Gene3D" id="3.30.750.170">
    <property type="match status" value="1"/>
</dbReference>
<protein>
    <submittedName>
        <fullName evidence="3">S41 family peptidase</fullName>
    </submittedName>
</protein>
<evidence type="ECO:0000259" key="1">
    <source>
        <dbReference type="Pfam" id="PF03572"/>
    </source>
</evidence>
<proteinExistence type="predicted"/>